<evidence type="ECO:0000313" key="4">
    <source>
        <dbReference type="Proteomes" id="UP001362999"/>
    </source>
</evidence>
<proteinExistence type="predicted"/>
<dbReference type="InterPro" id="IPR040892">
    <property type="entry name" value="RPN1_N"/>
</dbReference>
<comment type="caution">
    <text evidence="3">The sequence shown here is derived from an EMBL/GenBank/DDBJ whole genome shotgun (WGS) entry which is preliminary data.</text>
</comment>
<protein>
    <recommendedName>
        <fullName evidence="2">RPN1 N-terminal domain-containing protein</fullName>
    </recommendedName>
</protein>
<evidence type="ECO:0000313" key="3">
    <source>
        <dbReference type="EMBL" id="KAK6983880.1"/>
    </source>
</evidence>
<evidence type="ECO:0000259" key="2">
    <source>
        <dbReference type="Pfam" id="PF17781"/>
    </source>
</evidence>
<feature type="compositionally biased region" description="Basic and acidic residues" evidence="1">
    <location>
        <begin position="14"/>
        <end position="35"/>
    </location>
</feature>
<feature type="region of interest" description="Disordered" evidence="1">
    <location>
        <begin position="14"/>
        <end position="36"/>
    </location>
</feature>
<name>A0AAV9ZHU0_9AGAR</name>
<keyword evidence="4" id="KW-1185">Reference proteome</keyword>
<sequence>MPYFTDFDIQVPSDAKEGKGEELESNTELRIRSGDPPHLQTLYESWPAFDDKSLFADILSVLAMTYSDTQPRGTLRYRLWSSSLWPEGSPLADPGTWGHEYVRHPAAELGDEYTFSGKDAAPERPPMPDTLGDLRFSAKECAVFLIGHNAEPDALELPTSPLTSSTQLHLTDYVN</sequence>
<dbReference type="Proteomes" id="UP001362999">
    <property type="component" value="Unassembled WGS sequence"/>
</dbReference>
<accession>A0AAV9ZHU0</accession>
<feature type="domain" description="RPN1 N-terminal" evidence="2">
    <location>
        <begin position="38"/>
        <end position="157"/>
    </location>
</feature>
<evidence type="ECO:0000256" key="1">
    <source>
        <dbReference type="SAM" id="MobiDB-lite"/>
    </source>
</evidence>
<reference evidence="3 4" key="1">
    <citation type="journal article" date="2024" name="J Genomics">
        <title>Draft genome sequencing and assembly of Favolaschia claudopus CIRM-BRFM 2984 isolated from oak limbs.</title>
        <authorList>
            <person name="Navarro D."/>
            <person name="Drula E."/>
            <person name="Chaduli D."/>
            <person name="Cazenave R."/>
            <person name="Ahrendt S."/>
            <person name="Wang J."/>
            <person name="Lipzen A."/>
            <person name="Daum C."/>
            <person name="Barry K."/>
            <person name="Grigoriev I.V."/>
            <person name="Favel A."/>
            <person name="Rosso M.N."/>
            <person name="Martin F."/>
        </authorList>
    </citation>
    <scope>NUCLEOTIDE SEQUENCE [LARGE SCALE GENOMIC DNA]</scope>
    <source>
        <strain evidence="3 4">CIRM-BRFM 2984</strain>
    </source>
</reference>
<organism evidence="3 4">
    <name type="scientific">Favolaschia claudopus</name>
    <dbReference type="NCBI Taxonomy" id="2862362"/>
    <lineage>
        <taxon>Eukaryota</taxon>
        <taxon>Fungi</taxon>
        <taxon>Dikarya</taxon>
        <taxon>Basidiomycota</taxon>
        <taxon>Agaricomycotina</taxon>
        <taxon>Agaricomycetes</taxon>
        <taxon>Agaricomycetidae</taxon>
        <taxon>Agaricales</taxon>
        <taxon>Marasmiineae</taxon>
        <taxon>Mycenaceae</taxon>
        <taxon>Favolaschia</taxon>
    </lineage>
</organism>
<dbReference type="EMBL" id="JAWWNJ010000145">
    <property type="protein sequence ID" value="KAK6983880.1"/>
    <property type="molecule type" value="Genomic_DNA"/>
</dbReference>
<dbReference type="AlphaFoldDB" id="A0AAV9ZHU0"/>
<gene>
    <name evidence="3" type="ORF">R3P38DRAFT_3233228</name>
</gene>
<dbReference type="Pfam" id="PF17781">
    <property type="entry name" value="RPN1_RPN2_N"/>
    <property type="match status" value="1"/>
</dbReference>